<feature type="region of interest" description="Disordered" evidence="1">
    <location>
        <begin position="1"/>
        <end position="21"/>
    </location>
</feature>
<protein>
    <recommendedName>
        <fullName evidence="2">Reverse transcriptase domain-containing protein</fullName>
    </recommendedName>
</protein>
<evidence type="ECO:0000259" key="2">
    <source>
        <dbReference type="PROSITE" id="PS50878"/>
    </source>
</evidence>
<dbReference type="CDD" id="cd01650">
    <property type="entry name" value="RT_nLTR_like"/>
    <property type="match status" value="1"/>
</dbReference>
<dbReference type="EMBL" id="OOIL02002579">
    <property type="protein sequence ID" value="VFQ83166.1"/>
    <property type="molecule type" value="Genomic_DNA"/>
</dbReference>
<sequence length="881" mass="99195">MQLKFPLEENERAKEEEAPQAFQKTRFMRGGDRYLLSSPTSGSITWVGRFSSPMTWLQRKLRLGGGRKGISSKHGLGTANSRKERSWGKEEDEGAGGRVCIGPACDLQGSYRGGGVSFKGGDSSPEEALTRGAAGSSGGGLGLLLGSERQEGSLDFSCCMLLIVELWGKGFGLELMERALFNIASSLGRPLKVDESTLNFTRPDLARFCVEVNVSNPLPVKMHIRLGDKDSFTPLIYENVPYYCHSCLKLGHMKNSCRKMKDPTQSSHVHKPAQTEPVQSDSSIEQIGFSSGTLWWIMTQGINLGLSKGRVLRRLDRVLINQSTLDQYSDIYLYHLGRTSSDHKPLLLDCINYHFSGPRPFRYINAWALNESFYDMVKKAWSSYSNGRGMRGLAIKLKNLKKSIKDWNLAHFGNIFIKVQEAKKAALQAQENFEDEESEVNREACNLANAKLLRTCKIEEAYWSQKANVKWIANGDASTKFFHSYVKGKRRKASIRLLKNHEGKEMVDHNEISSFIVNHFESSYTQEFMGNLEPILCHIPTLITDQDNQNMIKLPQEEEIKAAIWHLNPNSSAEPDGYNGEFFRYFWDIIKVDIISAIQEFFLGHPIPMAFGSTYIILIPKLEGAKFIGDYRPIALSTFFSKIISRILSNRLSPLLDKIISPKQEGFQKGKGIEEHILLTNELMHRLESKVRGGNVMVKLDMAKAFDKISWSYLKKVLKSFGFNDHCIALLLQNLEATHISLLINGSPHGFFKIKRGVKQGDPLSPLLFIIGSEGFSRSLNYAISSGFIAPFKAGKSQVVSHLAFVDDLLVFLKGDLRNMLRFNHILHNYLRASGQEINNKKSKVFCKKSSHWTYKKKLEEALGFMVGSPPFKYLGSTITT</sequence>
<organism evidence="3 4">
    <name type="scientific">Cuscuta campestris</name>
    <dbReference type="NCBI Taxonomy" id="132261"/>
    <lineage>
        <taxon>Eukaryota</taxon>
        <taxon>Viridiplantae</taxon>
        <taxon>Streptophyta</taxon>
        <taxon>Embryophyta</taxon>
        <taxon>Tracheophyta</taxon>
        <taxon>Spermatophyta</taxon>
        <taxon>Magnoliopsida</taxon>
        <taxon>eudicotyledons</taxon>
        <taxon>Gunneridae</taxon>
        <taxon>Pentapetalae</taxon>
        <taxon>asterids</taxon>
        <taxon>lamiids</taxon>
        <taxon>Solanales</taxon>
        <taxon>Convolvulaceae</taxon>
        <taxon>Cuscuteae</taxon>
        <taxon>Cuscuta</taxon>
        <taxon>Cuscuta subgen. Grammica</taxon>
        <taxon>Cuscuta sect. Cleistogrammica</taxon>
    </lineage>
</organism>
<feature type="compositionally biased region" description="Basic and acidic residues" evidence="1">
    <location>
        <begin position="1"/>
        <end position="17"/>
    </location>
</feature>
<evidence type="ECO:0000313" key="4">
    <source>
        <dbReference type="Proteomes" id="UP000595140"/>
    </source>
</evidence>
<evidence type="ECO:0000313" key="3">
    <source>
        <dbReference type="EMBL" id="VFQ83166.1"/>
    </source>
</evidence>
<feature type="domain" description="Reverse transcriptase" evidence="2">
    <location>
        <begin position="600"/>
        <end position="879"/>
    </location>
</feature>
<dbReference type="Proteomes" id="UP000595140">
    <property type="component" value="Unassembled WGS sequence"/>
</dbReference>
<gene>
    <name evidence="3" type="ORF">CCAM_LOCUS24942</name>
</gene>
<evidence type="ECO:0000256" key="1">
    <source>
        <dbReference type="SAM" id="MobiDB-lite"/>
    </source>
</evidence>
<dbReference type="PROSITE" id="PS50878">
    <property type="entry name" value="RT_POL"/>
    <property type="match status" value="1"/>
</dbReference>
<feature type="region of interest" description="Disordered" evidence="1">
    <location>
        <begin position="67"/>
        <end position="95"/>
    </location>
</feature>
<dbReference type="Pfam" id="PF00078">
    <property type="entry name" value="RVT_1"/>
    <property type="match status" value="1"/>
</dbReference>
<proteinExistence type="predicted"/>
<dbReference type="OrthoDB" id="691633at2759"/>
<dbReference type="InterPro" id="IPR000477">
    <property type="entry name" value="RT_dom"/>
</dbReference>
<feature type="region of interest" description="Disordered" evidence="1">
    <location>
        <begin position="116"/>
        <end position="137"/>
    </location>
</feature>
<dbReference type="PANTHER" id="PTHR19446">
    <property type="entry name" value="REVERSE TRANSCRIPTASES"/>
    <property type="match status" value="1"/>
</dbReference>
<keyword evidence="4" id="KW-1185">Reference proteome</keyword>
<dbReference type="SUPFAM" id="SSF56672">
    <property type="entry name" value="DNA/RNA polymerases"/>
    <property type="match status" value="1"/>
</dbReference>
<accession>A0A484M563</accession>
<dbReference type="InterPro" id="IPR043502">
    <property type="entry name" value="DNA/RNA_pol_sf"/>
</dbReference>
<dbReference type="AlphaFoldDB" id="A0A484M563"/>
<feature type="non-terminal residue" evidence="3">
    <location>
        <position position="881"/>
    </location>
</feature>
<reference evidence="3 4" key="1">
    <citation type="submission" date="2018-04" db="EMBL/GenBank/DDBJ databases">
        <authorList>
            <person name="Vogel A."/>
        </authorList>
    </citation>
    <scope>NUCLEOTIDE SEQUENCE [LARGE SCALE GENOMIC DNA]</scope>
</reference>
<name>A0A484M563_9ASTE</name>